<dbReference type="AlphaFoldDB" id="A0A1R3IYA3"/>
<dbReference type="EMBL" id="AWWV01009202">
    <property type="protein sequence ID" value="OMO87557.1"/>
    <property type="molecule type" value="Genomic_DNA"/>
</dbReference>
<evidence type="ECO:0000256" key="1">
    <source>
        <dbReference type="SAM" id="Phobius"/>
    </source>
</evidence>
<dbReference type="PANTHER" id="PTHR33640">
    <property type="entry name" value="TRANSMEMBRANE PROTEIN"/>
    <property type="match status" value="1"/>
</dbReference>
<dbReference type="Gramene" id="OMO87557">
    <property type="protein sequence ID" value="OMO87557"/>
    <property type="gene ID" value="CCACVL1_08947"/>
</dbReference>
<dbReference type="Proteomes" id="UP000188268">
    <property type="component" value="Unassembled WGS sequence"/>
</dbReference>
<keyword evidence="1" id="KW-0812">Transmembrane</keyword>
<organism evidence="2 3">
    <name type="scientific">Corchorus capsularis</name>
    <name type="common">Jute</name>
    <dbReference type="NCBI Taxonomy" id="210143"/>
    <lineage>
        <taxon>Eukaryota</taxon>
        <taxon>Viridiplantae</taxon>
        <taxon>Streptophyta</taxon>
        <taxon>Embryophyta</taxon>
        <taxon>Tracheophyta</taxon>
        <taxon>Spermatophyta</taxon>
        <taxon>Magnoliopsida</taxon>
        <taxon>eudicotyledons</taxon>
        <taxon>Gunneridae</taxon>
        <taxon>Pentapetalae</taxon>
        <taxon>rosids</taxon>
        <taxon>malvids</taxon>
        <taxon>Malvales</taxon>
        <taxon>Malvaceae</taxon>
        <taxon>Grewioideae</taxon>
        <taxon>Apeibeae</taxon>
        <taxon>Corchorus</taxon>
    </lineage>
</organism>
<gene>
    <name evidence="2" type="ORF">CCACVL1_08947</name>
</gene>
<comment type="caution">
    <text evidence="2">The sequence shown here is derived from an EMBL/GenBank/DDBJ whole genome shotgun (WGS) entry which is preliminary data.</text>
</comment>
<evidence type="ECO:0000313" key="3">
    <source>
        <dbReference type="Proteomes" id="UP000188268"/>
    </source>
</evidence>
<keyword evidence="1" id="KW-0472">Membrane</keyword>
<evidence type="ECO:0000313" key="2">
    <source>
        <dbReference type="EMBL" id="OMO87557.1"/>
    </source>
</evidence>
<name>A0A1R3IYA3_COCAP</name>
<feature type="transmembrane region" description="Helical" evidence="1">
    <location>
        <begin position="20"/>
        <end position="36"/>
    </location>
</feature>
<proteinExistence type="predicted"/>
<keyword evidence="3" id="KW-1185">Reference proteome</keyword>
<keyword evidence="1" id="KW-1133">Transmembrane helix</keyword>
<dbReference type="PANTHER" id="PTHR33640:SF34">
    <property type="entry name" value="PROTEIN, PUTATIVE-RELATED"/>
    <property type="match status" value="1"/>
</dbReference>
<feature type="transmembrane region" description="Helical" evidence="1">
    <location>
        <begin position="56"/>
        <end position="72"/>
    </location>
</feature>
<accession>A0A1R3IYA3</accession>
<reference evidence="2 3" key="1">
    <citation type="submission" date="2013-09" db="EMBL/GenBank/DDBJ databases">
        <title>Corchorus capsularis genome sequencing.</title>
        <authorList>
            <person name="Alam M."/>
            <person name="Haque M.S."/>
            <person name="Islam M.S."/>
            <person name="Emdad E.M."/>
            <person name="Islam M.M."/>
            <person name="Ahmed B."/>
            <person name="Halim A."/>
            <person name="Hossen Q.M.M."/>
            <person name="Hossain M.Z."/>
            <person name="Ahmed R."/>
            <person name="Khan M.M."/>
            <person name="Islam R."/>
            <person name="Rashid M.M."/>
            <person name="Khan S.A."/>
            <person name="Rahman M.S."/>
            <person name="Alam M."/>
        </authorList>
    </citation>
    <scope>NUCLEOTIDE SEQUENCE [LARGE SCALE GENOMIC DNA]</scope>
    <source>
        <strain evidence="3">cv. CVL-1</strain>
        <tissue evidence="2">Whole seedling</tissue>
    </source>
</reference>
<dbReference type="OMA" id="VMMEENI"/>
<dbReference type="OrthoDB" id="10425437at2759"/>
<sequence length="217" mass="25718">MKDYSRKEHKNHKKCNNIVPSYRIVLALLLLFWLSNHEYVGRAFYQGFINVSNKPLLVFVFMNLIIFTLCFLPSQKQINQPLTYYVVCDQGSNRGNSEGKNPLSDDDDEGHTEEEILEDKHIILVENYTQHYSESFEWNDHNYDDHELELRRLERGMIKEMAITMAKPPWTSSSMEDKSNEEFRFAIEAFISQRNKVMMQENFHDEEAIYAFSDQQL</sequence>
<protein>
    <submittedName>
        <fullName evidence="2">Uncharacterized protein</fullName>
    </submittedName>
</protein>